<keyword evidence="4" id="KW-1185">Reference proteome</keyword>
<comment type="caution">
    <text evidence="3">The sequence shown here is derived from an EMBL/GenBank/DDBJ whole genome shotgun (WGS) entry which is preliminary data.</text>
</comment>
<accession>A0A0R2B2C5</accession>
<keyword evidence="3" id="KW-0808">Transferase</keyword>
<keyword evidence="1" id="KW-0812">Transmembrane</keyword>
<dbReference type="PATRIC" id="fig|1423727.3.peg.1114"/>
<feature type="transmembrane region" description="Helical" evidence="1">
    <location>
        <begin position="191"/>
        <end position="210"/>
    </location>
</feature>
<dbReference type="RefSeq" id="WP_057894387.1">
    <property type="nucleotide sequence ID" value="NZ_AYZQ01000002.1"/>
</dbReference>
<evidence type="ECO:0000313" key="4">
    <source>
        <dbReference type="Proteomes" id="UP000051672"/>
    </source>
</evidence>
<keyword evidence="1" id="KW-0472">Membrane</keyword>
<keyword evidence="3" id="KW-0012">Acyltransferase</keyword>
<evidence type="ECO:0000256" key="1">
    <source>
        <dbReference type="SAM" id="Phobius"/>
    </source>
</evidence>
<dbReference type="AlphaFoldDB" id="A0A0R2B2C5"/>
<gene>
    <name evidence="3" type="ORF">FC34_GL001100</name>
</gene>
<dbReference type="OrthoDB" id="2040407at2"/>
<dbReference type="InterPro" id="IPR002123">
    <property type="entry name" value="Plipid/glycerol_acylTrfase"/>
</dbReference>
<dbReference type="EMBL" id="AYZQ01000002">
    <property type="protein sequence ID" value="KRM72116.1"/>
    <property type="molecule type" value="Genomic_DNA"/>
</dbReference>
<organism evidence="3 4">
    <name type="scientific">Lacticaseibacillus brantae DSM 23927</name>
    <dbReference type="NCBI Taxonomy" id="1423727"/>
    <lineage>
        <taxon>Bacteria</taxon>
        <taxon>Bacillati</taxon>
        <taxon>Bacillota</taxon>
        <taxon>Bacilli</taxon>
        <taxon>Lactobacillales</taxon>
        <taxon>Lactobacillaceae</taxon>
        <taxon>Lacticaseibacillus</taxon>
    </lineage>
</organism>
<name>A0A0R2B2C5_9LACO</name>
<dbReference type="STRING" id="1423727.FC34_GL001100"/>
<reference evidence="3 4" key="1">
    <citation type="journal article" date="2015" name="Genome Announc.">
        <title>Expanding the biotechnology potential of lactobacilli through comparative genomics of 213 strains and associated genera.</title>
        <authorList>
            <person name="Sun Z."/>
            <person name="Harris H.M."/>
            <person name="McCann A."/>
            <person name="Guo C."/>
            <person name="Argimon S."/>
            <person name="Zhang W."/>
            <person name="Yang X."/>
            <person name="Jeffery I.B."/>
            <person name="Cooney J.C."/>
            <person name="Kagawa T.F."/>
            <person name="Liu W."/>
            <person name="Song Y."/>
            <person name="Salvetti E."/>
            <person name="Wrobel A."/>
            <person name="Rasinkangas P."/>
            <person name="Parkhill J."/>
            <person name="Rea M.C."/>
            <person name="O'Sullivan O."/>
            <person name="Ritari J."/>
            <person name="Douillard F.P."/>
            <person name="Paul Ross R."/>
            <person name="Yang R."/>
            <person name="Briner A.E."/>
            <person name="Felis G.E."/>
            <person name="de Vos W.M."/>
            <person name="Barrangou R."/>
            <person name="Klaenhammer T.R."/>
            <person name="Caufield P.W."/>
            <person name="Cui Y."/>
            <person name="Zhang H."/>
            <person name="O'Toole P.W."/>
        </authorList>
    </citation>
    <scope>NUCLEOTIDE SEQUENCE [LARGE SCALE GENOMIC DNA]</scope>
    <source>
        <strain evidence="3 4">DSM 23927</strain>
    </source>
</reference>
<dbReference type="Proteomes" id="UP000051672">
    <property type="component" value="Unassembled WGS sequence"/>
</dbReference>
<sequence length="284" mass="32529">MPDSKDQIIQNIEQAVADQAFHRKVEVNDPVVDRKQIAQDIQNYLRLRQTSGYKVKTLMATKAADWAAPVINRRTDIIGLDKIKGLNQAGIITSNHFNPLENTAVRLAIHKAGYKKMAIVSQITNFEMTGMLGFFMKYSNTIPIADMYNYMGRDFPKLLKEQLDHGVPILIYPEQEMWLNYRKPRMPQRGAYYYAAMFNVPIISFFIEIIDLGKPERGSASFNQVRYRLHVLDPVFPNATLDVKHNSQAMMQTDYAQKKAAYEAAYHVPLDYTFAPSDIAGWRG</sequence>
<evidence type="ECO:0000313" key="3">
    <source>
        <dbReference type="EMBL" id="KRM72116.1"/>
    </source>
</evidence>
<evidence type="ECO:0000259" key="2">
    <source>
        <dbReference type="Pfam" id="PF01553"/>
    </source>
</evidence>
<keyword evidence="1" id="KW-1133">Transmembrane helix</keyword>
<dbReference type="GO" id="GO:0016746">
    <property type="term" value="F:acyltransferase activity"/>
    <property type="evidence" value="ECO:0007669"/>
    <property type="project" value="UniProtKB-KW"/>
</dbReference>
<dbReference type="Pfam" id="PF01553">
    <property type="entry name" value="Acyltransferase"/>
    <property type="match status" value="1"/>
</dbReference>
<protein>
    <submittedName>
        <fullName evidence="3">1-acyl-sn-glycerol-3-phosphate acyltransferase</fullName>
    </submittedName>
</protein>
<proteinExistence type="predicted"/>
<feature type="domain" description="Phospholipid/glycerol acyltransferase" evidence="2">
    <location>
        <begin position="87"/>
        <end position="207"/>
    </location>
</feature>